<keyword evidence="1" id="KW-0175">Coiled coil</keyword>
<feature type="coiled-coil region" evidence="1">
    <location>
        <begin position="161"/>
        <end position="225"/>
    </location>
</feature>
<keyword evidence="2" id="KW-0812">Transmembrane</keyword>
<organism evidence="3">
    <name type="scientific">Symploca sp. SIO1C4</name>
    <dbReference type="NCBI Taxonomy" id="2607765"/>
    <lineage>
        <taxon>Bacteria</taxon>
        <taxon>Bacillati</taxon>
        <taxon>Cyanobacteriota</taxon>
        <taxon>Cyanophyceae</taxon>
        <taxon>Coleofasciculales</taxon>
        <taxon>Coleofasciculaceae</taxon>
        <taxon>Symploca</taxon>
    </lineage>
</organism>
<comment type="caution">
    <text evidence="3">The sequence shown here is derived from an EMBL/GenBank/DDBJ whole genome shotgun (WGS) entry which is preliminary data.</text>
</comment>
<name>A0A6B3NH61_9CYAN</name>
<feature type="transmembrane region" description="Helical" evidence="2">
    <location>
        <begin position="92"/>
        <end position="112"/>
    </location>
</feature>
<dbReference type="AlphaFoldDB" id="A0A6B3NH61"/>
<evidence type="ECO:0000313" key="3">
    <source>
        <dbReference type="EMBL" id="NER31010.1"/>
    </source>
</evidence>
<feature type="transmembrane region" description="Helical" evidence="2">
    <location>
        <begin position="7"/>
        <end position="28"/>
    </location>
</feature>
<keyword evidence="2" id="KW-1133">Transmembrane helix</keyword>
<proteinExistence type="predicted"/>
<gene>
    <name evidence="3" type="ORF">F6J89_26175</name>
</gene>
<evidence type="ECO:0000256" key="2">
    <source>
        <dbReference type="SAM" id="Phobius"/>
    </source>
</evidence>
<dbReference type="EMBL" id="JAAHFQ010000699">
    <property type="protein sequence ID" value="NER31010.1"/>
    <property type="molecule type" value="Genomic_DNA"/>
</dbReference>
<accession>A0A6B3NH61</accession>
<reference evidence="3" key="1">
    <citation type="submission" date="2019-11" db="EMBL/GenBank/DDBJ databases">
        <title>Genomic insights into an expanded diversity of filamentous marine cyanobacteria reveals the extraordinary biosynthetic potential of Moorea and Okeania.</title>
        <authorList>
            <person name="Ferreira Leao T."/>
            <person name="Wang M."/>
            <person name="Moss N."/>
            <person name="Da Silva R."/>
            <person name="Sanders J."/>
            <person name="Nurk S."/>
            <person name="Gurevich A."/>
            <person name="Humphrey G."/>
            <person name="Reher R."/>
            <person name="Zhu Q."/>
            <person name="Belda-Ferre P."/>
            <person name="Glukhov E."/>
            <person name="Rex R."/>
            <person name="Dorrestein P.C."/>
            <person name="Knight R."/>
            <person name="Pevzner P."/>
            <person name="Gerwick W.H."/>
            <person name="Gerwick L."/>
        </authorList>
    </citation>
    <scope>NUCLEOTIDE SEQUENCE</scope>
    <source>
        <strain evidence="3">SIO1C4</strain>
    </source>
</reference>
<sequence length="257" mass="29270">MVLFSLIRLSAGLGILALLSFGLLQWFHISAGHFLDWLIGIASFWWLLVIVVVPWNVHFEAREVLAEASVSTEKEITIDPDKINYVKSLSKWSLVLAIALHLLSAVGLYTLAATGISAVGYLSSGAALLLTCLRPTIRLYEYLATRLAIIRQEFKYPRADIQELNHRVESLENTLKGIEEQLDPEEPYSWVATYGRYWQETRKDIARLEASLRQQQADNDNEHNRLSQEAKQAIAQLTTDSQFLDHVREIIRFFKTA</sequence>
<protein>
    <submittedName>
        <fullName evidence="3">Uncharacterized protein</fullName>
    </submittedName>
</protein>
<feature type="transmembrane region" description="Helical" evidence="2">
    <location>
        <begin position="34"/>
        <end position="55"/>
    </location>
</feature>
<keyword evidence="2" id="KW-0472">Membrane</keyword>
<evidence type="ECO:0000256" key="1">
    <source>
        <dbReference type="SAM" id="Coils"/>
    </source>
</evidence>